<dbReference type="SUPFAM" id="SSF52047">
    <property type="entry name" value="RNI-like"/>
    <property type="match status" value="1"/>
</dbReference>
<feature type="domain" description="Ran-GTPase activating protein 1 C-terminal" evidence="5">
    <location>
        <begin position="404"/>
        <end position="445"/>
    </location>
</feature>
<dbReference type="InterPro" id="IPR027038">
    <property type="entry name" value="RanGap"/>
</dbReference>
<dbReference type="GO" id="GO:0031267">
    <property type="term" value="F:small GTPase binding"/>
    <property type="evidence" value="ECO:0007669"/>
    <property type="project" value="TreeGrafter"/>
</dbReference>
<proteinExistence type="predicted"/>
<dbReference type="Pfam" id="PF13516">
    <property type="entry name" value="LRR_6"/>
    <property type="match status" value="2"/>
</dbReference>
<keyword evidence="2" id="KW-0433">Leucine-rich repeat</keyword>
<feature type="non-terminal residue" evidence="6">
    <location>
        <position position="595"/>
    </location>
</feature>
<dbReference type="AlphaFoldDB" id="Q4T148"/>
<dbReference type="Pfam" id="PF07834">
    <property type="entry name" value="RanGAP1_C"/>
    <property type="match status" value="2"/>
</dbReference>
<keyword evidence="1" id="KW-0343">GTPase activation</keyword>
<accession>Q4T148</accession>
<dbReference type="SUPFAM" id="SSF69099">
    <property type="entry name" value="Ran-GTPase activating protein 1 (RanGAP1), C-terminal domain"/>
    <property type="match status" value="1"/>
</dbReference>
<evidence type="ECO:0000259" key="5">
    <source>
        <dbReference type="Pfam" id="PF07834"/>
    </source>
</evidence>
<dbReference type="SMART" id="SM00368">
    <property type="entry name" value="LRR_RI"/>
    <property type="match status" value="8"/>
</dbReference>
<feature type="domain" description="Ran-GTPase activating protein 1 C-terminal" evidence="5">
    <location>
        <begin position="465"/>
        <end position="593"/>
    </location>
</feature>
<dbReference type="GO" id="GO:0005096">
    <property type="term" value="F:GTPase activator activity"/>
    <property type="evidence" value="ECO:0007669"/>
    <property type="project" value="UniProtKB-KW"/>
</dbReference>
<evidence type="ECO:0000256" key="2">
    <source>
        <dbReference type="ARBA" id="ARBA00022614"/>
    </source>
</evidence>
<dbReference type="InterPro" id="IPR001611">
    <property type="entry name" value="Leu-rich_rpt"/>
</dbReference>
<name>Q4T148_TETNG</name>
<feature type="compositionally biased region" description="Acidic residues" evidence="4">
    <location>
        <begin position="331"/>
        <end position="372"/>
    </location>
</feature>
<evidence type="ECO:0000256" key="3">
    <source>
        <dbReference type="ARBA" id="ARBA00022737"/>
    </source>
</evidence>
<dbReference type="OrthoDB" id="184583at2759"/>
<dbReference type="CDD" id="cd00116">
    <property type="entry name" value="LRR_RI"/>
    <property type="match status" value="1"/>
</dbReference>
<evidence type="ECO:0000313" key="6">
    <source>
        <dbReference type="EMBL" id="CAF93384.1"/>
    </source>
</evidence>
<protein>
    <submittedName>
        <fullName evidence="6">Chromosome undetermined SCAF10716, whole genome shotgun sequence</fullName>
    </submittedName>
</protein>
<dbReference type="InterPro" id="IPR032675">
    <property type="entry name" value="LRR_dom_sf"/>
</dbReference>
<dbReference type="GO" id="GO:0006913">
    <property type="term" value="P:nucleocytoplasmic transport"/>
    <property type="evidence" value="ECO:0007669"/>
    <property type="project" value="TreeGrafter"/>
</dbReference>
<dbReference type="InterPro" id="IPR036720">
    <property type="entry name" value="RanGAP1_C_sf"/>
</dbReference>
<sequence length="595" mass="64483">MATDVLAQLADCLAKTGVGDGELSYKGQGRKLDDAHSVEEIVEAIQAFDGLQALRLEGNTIGVEAAKTIAKALETKSEIKCCYWSDMFTGRLRSEIPPALISLGDALMLAGARLAILDLSDNAFGPDGVKGIEKLLKSSACFTLQELRLNNCGMGIGGGKILAASLIECYKKSSKEGDPLSLKVFVAGRNRLENDGATALAQAFQMMGSLEEVHMPQNGINYPGITALATAMQHNAGLRILNLNDNTFTEKGAVAMAQALKHLNSIQVINFGDCLVRPSGAVAIAESISEGLPILKELNLSFGNCLGEDGCRALVDSMESMNMADVLGSLSDDDGEPEDDEDEDEDEELGEEEIEEEEEEEDEDDKEEEDDDRADKGIKVRLLCDCLVSMTLSPKCPVPSTFVLCNVGSFLSFPSPDKLLKLGAGRAMLIEQQVKKNQQRKSINIVRLRVCGTRWAQVNVPCLPSEQVDVSDVTKTTEAFLKIASVYKEENTEVKAAVLDSIDTLLRKAFTSPSFGGYNFVSSLLVLLGLIKSEEKVKPVHVVPGHLQALEHVVRQDYFPKESVTVLQAFMSRNNKALESCGNARNSLQSTLQRI</sequence>
<dbReference type="Gene3D" id="3.80.10.10">
    <property type="entry name" value="Ribonuclease Inhibitor"/>
    <property type="match status" value="1"/>
</dbReference>
<dbReference type="EMBL" id="CAAE01010716">
    <property type="protein sequence ID" value="CAF93384.1"/>
    <property type="molecule type" value="Genomic_DNA"/>
</dbReference>
<reference evidence="6" key="1">
    <citation type="journal article" date="2004" name="Nature">
        <title>Genome duplication in the teleost fish Tetraodon nigroviridis reveals the early vertebrate proto-karyotype.</title>
        <authorList>
            <person name="Jaillon O."/>
            <person name="Aury J.-M."/>
            <person name="Brunet F."/>
            <person name="Petit J.-L."/>
            <person name="Stange-Thomann N."/>
            <person name="Mauceli E."/>
            <person name="Bouneau L."/>
            <person name="Fischer C."/>
            <person name="Ozouf-Costaz C."/>
            <person name="Bernot A."/>
            <person name="Nicaud S."/>
            <person name="Jaffe D."/>
            <person name="Fisher S."/>
            <person name="Lutfalla G."/>
            <person name="Dossat C."/>
            <person name="Segurens B."/>
            <person name="Dasilva C."/>
            <person name="Salanoubat M."/>
            <person name="Levy M."/>
            <person name="Boudet N."/>
            <person name="Castellano S."/>
            <person name="Anthouard V."/>
            <person name="Jubin C."/>
            <person name="Castelli V."/>
            <person name="Katinka M."/>
            <person name="Vacherie B."/>
            <person name="Biemont C."/>
            <person name="Skalli Z."/>
            <person name="Cattolico L."/>
            <person name="Poulain J."/>
            <person name="De Berardinis V."/>
            <person name="Cruaud C."/>
            <person name="Duprat S."/>
            <person name="Brottier P."/>
            <person name="Coutanceau J.-P."/>
            <person name="Gouzy J."/>
            <person name="Parra G."/>
            <person name="Lardier G."/>
            <person name="Chapple C."/>
            <person name="McKernan K.J."/>
            <person name="McEwan P."/>
            <person name="Bosak S."/>
            <person name="Kellis M."/>
            <person name="Volff J.-N."/>
            <person name="Guigo R."/>
            <person name="Zody M.C."/>
            <person name="Mesirov J."/>
            <person name="Lindblad-Toh K."/>
            <person name="Birren B."/>
            <person name="Nusbaum C."/>
            <person name="Kahn D."/>
            <person name="Robinson-Rechavi M."/>
            <person name="Laudet V."/>
            <person name="Schachter V."/>
            <person name="Quetier F."/>
            <person name="Saurin W."/>
            <person name="Scarpelli C."/>
            <person name="Wincker P."/>
            <person name="Lander E.S."/>
            <person name="Weissenbach J."/>
            <person name="Roest Crollius H."/>
        </authorList>
    </citation>
    <scope>NUCLEOTIDE SEQUENCE [LARGE SCALE GENOMIC DNA]</scope>
</reference>
<dbReference type="KEGG" id="tng:GSTEN00009001G001"/>
<dbReference type="PANTHER" id="PTHR24113">
    <property type="entry name" value="RAN GTPASE-ACTIVATING PROTEIN 1"/>
    <property type="match status" value="1"/>
</dbReference>
<feature type="region of interest" description="Disordered" evidence="4">
    <location>
        <begin position="327"/>
        <end position="374"/>
    </location>
</feature>
<dbReference type="InterPro" id="IPR009109">
    <property type="entry name" value="Ran_GTPase_activating_1_C"/>
</dbReference>
<dbReference type="Gene3D" id="1.25.40.200">
    <property type="entry name" value="Ran-GTPase activating protein 1, C-terminal domain"/>
    <property type="match status" value="2"/>
</dbReference>
<keyword evidence="3" id="KW-0677">Repeat</keyword>
<organism evidence="6">
    <name type="scientific">Tetraodon nigroviridis</name>
    <name type="common">Spotted green pufferfish</name>
    <name type="synonym">Chelonodon nigroviridis</name>
    <dbReference type="NCBI Taxonomy" id="99883"/>
    <lineage>
        <taxon>Eukaryota</taxon>
        <taxon>Metazoa</taxon>
        <taxon>Chordata</taxon>
        <taxon>Craniata</taxon>
        <taxon>Vertebrata</taxon>
        <taxon>Euteleostomi</taxon>
        <taxon>Actinopterygii</taxon>
        <taxon>Neopterygii</taxon>
        <taxon>Teleostei</taxon>
        <taxon>Neoteleostei</taxon>
        <taxon>Acanthomorphata</taxon>
        <taxon>Eupercaria</taxon>
        <taxon>Tetraodontiformes</taxon>
        <taxon>Tetradontoidea</taxon>
        <taxon>Tetraodontidae</taxon>
        <taxon>Tetraodon</taxon>
    </lineage>
</organism>
<dbReference type="PANTHER" id="PTHR24113:SF12">
    <property type="entry name" value="RAN GTPASE-ACTIVATING PROTEIN 1"/>
    <property type="match status" value="1"/>
</dbReference>
<evidence type="ECO:0000256" key="4">
    <source>
        <dbReference type="SAM" id="MobiDB-lite"/>
    </source>
</evidence>
<evidence type="ECO:0000256" key="1">
    <source>
        <dbReference type="ARBA" id="ARBA00022468"/>
    </source>
</evidence>
<dbReference type="GO" id="GO:0005829">
    <property type="term" value="C:cytosol"/>
    <property type="evidence" value="ECO:0007669"/>
    <property type="project" value="TreeGrafter"/>
</dbReference>
<dbReference type="GO" id="GO:0007165">
    <property type="term" value="P:signal transduction"/>
    <property type="evidence" value="ECO:0007669"/>
    <property type="project" value="InterPro"/>
</dbReference>
<dbReference type="GO" id="GO:0048471">
    <property type="term" value="C:perinuclear region of cytoplasm"/>
    <property type="evidence" value="ECO:0007669"/>
    <property type="project" value="TreeGrafter"/>
</dbReference>
<reference evidence="6" key="2">
    <citation type="submission" date="2004-02" db="EMBL/GenBank/DDBJ databases">
        <authorList>
            <consortium name="Genoscope"/>
            <consortium name="Whitehead Institute Centre for Genome Research"/>
        </authorList>
    </citation>
    <scope>NUCLEOTIDE SEQUENCE</scope>
</reference>
<dbReference type="GO" id="GO:0005634">
    <property type="term" value="C:nucleus"/>
    <property type="evidence" value="ECO:0007669"/>
    <property type="project" value="TreeGrafter"/>
</dbReference>
<gene>
    <name evidence="6" type="ORF">GSTENG00009001001</name>
</gene>